<dbReference type="EMBL" id="AP023366">
    <property type="protein sequence ID" value="BCJ87764.1"/>
    <property type="molecule type" value="Genomic_DNA"/>
</dbReference>
<organism evidence="1 2">
    <name type="scientific">Effusibacillus dendaii</name>
    <dbReference type="NCBI Taxonomy" id="2743772"/>
    <lineage>
        <taxon>Bacteria</taxon>
        <taxon>Bacillati</taxon>
        <taxon>Bacillota</taxon>
        <taxon>Bacilli</taxon>
        <taxon>Bacillales</taxon>
        <taxon>Alicyclobacillaceae</taxon>
        <taxon>Effusibacillus</taxon>
    </lineage>
</organism>
<protein>
    <submittedName>
        <fullName evidence="1">Uncharacterized protein</fullName>
    </submittedName>
</protein>
<reference evidence="1 2" key="1">
    <citation type="submission" date="2020-08" db="EMBL/GenBank/DDBJ databases">
        <title>Complete Genome Sequence of Effusibacillus dendaii Strain skT53, Isolated from Farmland soil.</title>
        <authorList>
            <person name="Konishi T."/>
            <person name="Kawasaki H."/>
        </authorList>
    </citation>
    <scope>NUCLEOTIDE SEQUENCE [LARGE SCALE GENOMIC DNA]</scope>
    <source>
        <strain evidence="2">skT53</strain>
    </source>
</reference>
<dbReference type="AlphaFoldDB" id="A0A7I8DCF3"/>
<dbReference type="Proteomes" id="UP000593802">
    <property type="component" value="Chromosome"/>
</dbReference>
<dbReference type="KEGG" id="eff:skT53_27490"/>
<name>A0A7I8DCF3_9BACL</name>
<dbReference type="Gene3D" id="2.40.70.10">
    <property type="entry name" value="Acid Proteases"/>
    <property type="match status" value="1"/>
</dbReference>
<keyword evidence="2" id="KW-1185">Reference proteome</keyword>
<evidence type="ECO:0000313" key="1">
    <source>
        <dbReference type="EMBL" id="BCJ87764.1"/>
    </source>
</evidence>
<proteinExistence type="predicted"/>
<accession>A0A7I8DCF3</accession>
<dbReference type="InterPro" id="IPR021109">
    <property type="entry name" value="Peptidase_aspartic_dom_sf"/>
</dbReference>
<evidence type="ECO:0000313" key="2">
    <source>
        <dbReference type="Proteomes" id="UP000593802"/>
    </source>
</evidence>
<gene>
    <name evidence="1" type="ORF">skT53_27490</name>
</gene>
<sequence>MRGIGGKQRSLRKKVDGVRFGSFEINEMYVDFGLLDSDIDGLIGLDILLSGRFIIDLANMEIYRNRS</sequence>